<dbReference type="OrthoDB" id="713534at2"/>
<dbReference type="AlphaFoldDB" id="A0A4R3VTX4"/>
<proteinExistence type="predicted"/>
<protein>
    <submittedName>
        <fullName evidence="1">Uncharacterized protein</fullName>
    </submittedName>
</protein>
<gene>
    <name evidence="1" type="ORF">EDC17_101428</name>
</gene>
<reference evidence="1 2" key="1">
    <citation type="submission" date="2019-03" db="EMBL/GenBank/DDBJ databases">
        <title>Genomic Encyclopedia of Type Strains, Phase IV (KMG-IV): sequencing the most valuable type-strain genomes for metagenomic binning, comparative biology and taxonomic classification.</title>
        <authorList>
            <person name="Goeker M."/>
        </authorList>
    </citation>
    <scope>NUCLEOTIDE SEQUENCE [LARGE SCALE GENOMIC DNA]</scope>
    <source>
        <strain evidence="1 2">DSM 22362</strain>
    </source>
</reference>
<keyword evidence="2" id="KW-1185">Reference proteome</keyword>
<accession>A0A4R3VTX4</accession>
<evidence type="ECO:0000313" key="1">
    <source>
        <dbReference type="EMBL" id="TCV15192.1"/>
    </source>
</evidence>
<dbReference type="EMBL" id="SMBZ01000014">
    <property type="protein sequence ID" value="TCV15192.1"/>
    <property type="molecule type" value="Genomic_DNA"/>
</dbReference>
<sequence>MRSLFFTLCFSCLSFLSYSQEKEERKSIDVNEIEIWTKKAEVNTKGDTATVELYLQSYLKNPREFKLNTFSTGLLSGSDVPLWYETMQLGKVRIHIMDRQNYLHYLLTRNEPVVLTIKTGGWKKQWGKPKQLKLAIEDYEEQGKILEYTIEL</sequence>
<organism evidence="1 2">
    <name type="scientific">Sphingobacterium alimentarium</name>
    <dbReference type="NCBI Taxonomy" id="797292"/>
    <lineage>
        <taxon>Bacteria</taxon>
        <taxon>Pseudomonadati</taxon>
        <taxon>Bacteroidota</taxon>
        <taxon>Sphingobacteriia</taxon>
        <taxon>Sphingobacteriales</taxon>
        <taxon>Sphingobacteriaceae</taxon>
        <taxon>Sphingobacterium</taxon>
    </lineage>
</organism>
<evidence type="ECO:0000313" key="2">
    <source>
        <dbReference type="Proteomes" id="UP000295197"/>
    </source>
</evidence>
<name>A0A4R3VTX4_9SPHI</name>
<comment type="caution">
    <text evidence="1">The sequence shown here is derived from an EMBL/GenBank/DDBJ whole genome shotgun (WGS) entry which is preliminary data.</text>
</comment>
<dbReference type="RefSeq" id="WP_132777372.1">
    <property type="nucleotide sequence ID" value="NZ_SMBZ01000014.1"/>
</dbReference>
<dbReference type="Proteomes" id="UP000295197">
    <property type="component" value="Unassembled WGS sequence"/>
</dbReference>